<organism evidence="1 2">
    <name type="scientific">Advenella kashmirensis (strain DSM 17095 / LMG 22695 / WT001)</name>
    <name type="common">Tetrathiobacter kashmirensis</name>
    <dbReference type="NCBI Taxonomy" id="1036672"/>
    <lineage>
        <taxon>Bacteria</taxon>
        <taxon>Pseudomonadati</taxon>
        <taxon>Pseudomonadota</taxon>
        <taxon>Betaproteobacteria</taxon>
        <taxon>Burkholderiales</taxon>
        <taxon>Alcaligenaceae</taxon>
    </lineage>
</organism>
<keyword evidence="2" id="KW-1185">Reference proteome</keyword>
<reference evidence="1 2" key="1">
    <citation type="journal article" date="2011" name="J. Bacteriol.">
        <title>Whole-genome shotgun sequencing of the sulfur-oxidizing chemoautotroph Tetrathiobacter kashmirensis.</title>
        <authorList>
            <person name="Ghosh W."/>
            <person name="George A."/>
            <person name="Agarwal A."/>
            <person name="Raj P."/>
            <person name="Alam M."/>
            <person name="Pyne P."/>
            <person name="Das Gupta S.K."/>
        </authorList>
    </citation>
    <scope>NUCLEOTIDE SEQUENCE [LARGE SCALE GENOMIC DNA]</scope>
    <source>
        <strain evidence="1 2">WT001</strain>
    </source>
</reference>
<dbReference type="KEGG" id="aka:TKWG_05695"/>
<accession>I3U9C9</accession>
<sequence length="170" mass="18730">MVQVIKRLALVFFMVLLAGCSPKYDWREVSTAGGRVQAIFPDKPRSESRSTQIEGVQYPFTMDMALVDDQVFAVVYSLLPQEKQDEASTRKAGEALLRSVYASMNEPVPEPLPPFGQKLTFRKAVGNENASVYVKVFAGSGVIVQAYAAGQDNTLKESVADEFLNGMTLR</sequence>
<dbReference type="AlphaFoldDB" id="I3U9C9"/>
<reference evidence="2" key="2">
    <citation type="journal article" date="2013" name="PLoS ONE">
        <title>Genome implosion elicits host-confinement in Alcaligenaceae: evidence from the comparative genomics of Tetrathiobacter kashmirensis, a pathogen in the making.</title>
        <authorList>
            <person name="Ghosh W."/>
            <person name="Alam M."/>
            <person name="Roy C."/>
            <person name="Pyne P."/>
            <person name="George A."/>
            <person name="Chakraborty R."/>
            <person name="Majumder S."/>
            <person name="Agarwal A."/>
            <person name="Chakraborty S."/>
            <person name="Majumdar S."/>
            <person name="Gupta S.K."/>
        </authorList>
    </citation>
    <scope>NUCLEOTIDE SEQUENCE [LARGE SCALE GENOMIC DNA]</scope>
    <source>
        <strain evidence="2">WT001</strain>
    </source>
</reference>
<evidence type="ECO:0000313" key="2">
    <source>
        <dbReference type="Proteomes" id="UP000005267"/>
    </source>
</evidence>
<gene>
    <name evidence="1" type="ordered locus">TKWG_05695</name>
</gene>
<dbReference type="EMBL" id="CP003555">
    <property type="protein sequence ID" value="AFK61617.1"/>
    <property type="molecule type" value="Genomic_DNA"/>
</dbReference>
<dbReference type="PROSITE" id="PS51257">
    <property type="entry name" value="PROKAR_LIPOPROTEIN"/>
    <property type="match status" value="1"/>
</dbReference>
<name>I3U9C9_ADVKW</name>
<protein>
    <recommendedName>
        <fullName evidence="3">Lipoprotein</fullName>
    </recommendedName>
</protein>
<evidence type="ECO:0008006" key="3">
    <source>
        <dbReference type="Google" id="ProtNLM"/>
    </source>
</evidence>
<proteinExistence type="predicted"/>
<evidence type="ECO:0000313" key="1">
    <source>
        <dbReference type="EMBL" id="AFK61617.1"/>
    </source>
</evidence>
<dbReference type="HOGENOM" id="CLU_080357_0_0_4"/>
<dbReference type="Proteomes" id="UP000005267">
    <property type="component" value="Chromosome"/>
</dbReference>